<comment type="caution">
    <text evidence="1">The sequence shown here is derived from an EMBL/GenBank/DDBJ whole genome shotgun (WGS) entry which is preliminary data.</text>
</comment>
<evidence type="ECO:0000313" key="2">
    <source>
        <dbReference type="Proteomes" id="UP001064489"/>
    </source>
</evidence>
<organism evidence="1 2">
    <name type="scientific">Acer negundo</name>
    <name type="common">Box elder</name>
    <dbReference type="NCBI Taxonomy" id="4023"/>
    <lineage>
        <taxon>Eukaryota</taxon>
        <taxon>Viridiplantae</taxon>
        <taxon>Streptophyta</taxon>
        <taxon>Embryophyta</taxon>
        <taxon>Tracheophyta</taxon>
        <taxon>Spermatophyta</taxon>
        <taxon>Magnoliopsida</taxon>
        <taxon>eudicotyledons</taxon>
        <taxon>Gunneridae</taxon>
        <taxon>Pentapetalae</taxon>
        <taxon>rosids</taxon>
        <taxon>malvids</taxon>
        <taxon>Sapindales</taxon>
        <taxon>Sapindaceae</taxon>
        <taxon>Hippocastanoideae</taxon>
        <taxon>Acereae</taxon>
        <taxon>Acer</taxon>
    </lineage>
</organism>
<dbReference type="PANTHER" id="PTHR33710:SF77">
    <property type="entry name" value="DNASE I-LIKE SUPERFAMILY PROTEIN"/>
    <property type="match status" value="1"/>
</dbReference>
<dbReference type="InterPro" id="IPR036691">
    <property type="entry name" value="Endo/exonu/phosph_ase_sf"/>
</dbReference>
<reference evidence="1" key="1">
    <citation type="journal article" date="2022" name="Plant J.">
        <title>Strategies of tolerance reflected in two North American maple genomes.</title>
        <authorList>
            <person name="McEvoy S.L."/>
            <person name="Sezen U.U."/>
            <person name="Trouern-Trend A."/>
            <person name="McMahon S.M."/>
            <person name="Schaberg P.G."/>
            <person name="Yang J."/>
            <person name="Wegrzyn J.L."/>
            <person name="Swenson N.G."/>
        </authorList>
    </citation>
    <scope>NUCLEOTIDE SEQUENCE</scope>
    <source>
        <strain evidence="1">91603</strain>
    </source>
</reference>
<dbReference type="EMBL" id="JAJSOW010000105">
    <property type="protein sequence ID" value="KAI9165396.1"/>
    <property type="molecule type" value="Genomic_DNA"/>
</dbReference>
<sequence>MSFLSWLVGGDFNEVISLSEKEGGAVRHEFLMNNFCTALEDFGLKDLGFEGPRFTWTNQWKAYHLVKEHMDRCAHNDDCLEVVRNSWAAADGRNSIQRVVNHLGACSSSLRRWNGNNKWNLQKNIEAKKRELVELDGMSEEIDWKLRNIVKVELEEPLRYEETFWKQRLKVS</sequence>
<proteinExistence type="predicted"/>
<dbReference type="Gene3D" id="3.60.10.10">
    <property type="entry name" value="Endonuclease/exonuclease/phosphatase"/>
    <property type="match status" value="1"/>
</dbReference>
<gene>
    <name evidence="1" type="ORF">LWI28_013324</name>
</gene>
<dbReference type="Proteomes" id="UP001064489">
    <property type="component" value="Chromosome 10"/>
</dbReference>
<reference evidence="1" key="2">
    <citation type="submission" date="2023-02" db="EMBL/GenBank/DDBJ databases">
        <authorList>
            <person name="Swenson N.G."/>
            <person name="Wegrzyn J.L."/>
            <person name="Mcevoy S.L."/>
        </authorList>
    </citation>
    <scope>NUCLEOTIDE SEQUENCE</scope>
    <source>
        <strain evidence="1">91603</strain>
        <tissue evidence="1">Leaf</tissue>
    </source>
</reference>
<protein>
    <submittedName>
        <fullName evidence="1">Uncharacterized protein</fullName>
    </submittedName>
</protein>
<evidence type="ECO:0000313" key="1">
    <source>
        <dbReference type="EMBL" id="KAI9165396.1"/>
    </source>
</evidence>
<dbReference type="SUPFAM" id="SSF56219">
    <property type="entry name" value="DNase I-like"/>
    <property type="match status" value="1"/>
</dbReference>
<dbReference type="AlphaFoldDB" id="A0AAD5IIJ0"/>
<name>A0AAD5IIJ0_ACENE</name>
<accession>A0AAD5IIJ0</accession>
<dbReference type="PANTHER" id="PTHR33710">
    <property type="entry name" value="BNAC02G09200D PROTEIN"/>
    <property type="match status" value="1"/>
</dbReference>
<keyword evidence="2" id="KW-1185">Reference proteome</keyword>